<dbReference type="Proteomes" id="UP000033580">
    <property type="component" value="Unassembled WGS sequence"/>
</dbReference>
<dbReference type="EMBL" id="LAOR01000004">
    <property type="protein sequence ID" value="KJW07826.1"/>
    <property type="molecule type" value="Genomic_DNA"/>
</dbReference>
<accession>A0A0F3RPG5</accession>
<dbReference type="PATRIC" id="fig|1441384.3.peg.1659"/>
<reference evidence="1 2" key="1">
    <citation type="submission" date="2015-01" db="EMBL/GenBank/DDBJ databases">
        <title>Genome Sequencing of Rickettsiales.</title>
        <authorList>
            <person name="Daugherty S.C."/>
            <person name="Su Q."/>
            <person name="Abolude K."/>
            <person name="Beier-Sexton M."/>
            <person name="Carlyon J.A."/>
            <person name="Carter R."/>
            <person name="Day N.P."/>
            <person name="Dumler S.J."/>
            <person name="Dyachenko V."/>
            <person name="Godinez A."/>
            <person name="Kurtti T.J."/>
            <person name="Lichay M."/>
            <person name="Mullins K.E."/>
            <person name="Ott S."/>
            <person name="Pappas-Brown V."/>
            <person name="Paris D.H."/>
            <person name="Patel P."/>
            <person name="Richards A.L."/>
            <person name="Sadzewicz L."/>
            <person name="Sears K."/>
            <person name="Seidman D."/>
            <person name="Sengamalay N."/>
            <person name="Stenos J."/>
            <person name="Tallon L.J."/>
            <person name="Vincent G."/>
            <person name="Fraser C.M."/>
            <person name="Munderloh U."/>
            <person name="Dunning-Hotopp J.C."/>
        </authorList>
    </citation>
    <scope>NUCLEOTIDE SEQUENCE [LARGE SCALE GENOMIC DNA]</scope>
    <source>
        <strain evidence="1 2">UT144</strain>
    </source>
</reference>
<protein>
    <submittedName>
        <fullName evidence="1">Uncharacterized protein</fullName>
    </submittedName>
</protein>
<organism evidence="1 2">
    <name type="scientific">Orientia tsutsugamushi str. UT144</name>
    <dbReference type="NCBI Taxonomy" id="1441384"/>
    <lineage>
        <taxon>Bacteria</taxon>
        <taxon>Pseudomonadati</taxon>
        <taxon>Pseudomonadota</taxon>
        <taxon>Alphaproteobacteria</taxon>
        <taxon>Rickettsiales</taxon>
        <taxon>Rickettsiaceae</taxon>
        <taxon>Rickettsieae</taxon>
        <taxon>Orientia</taxon>
    </lineage>
</organism>
<sequence length="220" mass="24035">MGVLLSSSNASTWTDHQNRDLTFRLLGACFTANTRVIDLCTITGNNTSDLIALANVERVASDTDLDFTLTEQNGTEHKLSDDLPIALRSRITGALNVNAQMRGSSLHSPVLYPGVQIVLGNVTETADYVTRAIPAGSNSKVTITYEALMIRTADVKAYVQKTDGTWQLVELTTGKQVGDNLVERMHILTSFNVVETLVKLILSGTILYRPKVRSLRVVIT</sequence>
<name>A0A0F3RPG5_ORITS</name>
<gene>
    <name evidence="1" type="ORF">OTUT144_0137</name>
</gene>
<dbReference type="AlphaFoldDB" id="A0A0F3RPG5"/>
<evidence type="ECO:0000313" key="2">
    <source>
        <dbReference type="Proteomes" id="UP000033580"/>
    </source>
</evidence>
<evidence type="ECO:0000313" key="1">
    <source>
        <dbReference type="EMBL" id="KJW07826.1"/>
    </source>
</evidence>
<comment type="caution">
    <text evidence="1">The sequence shown here is derived from an EMBL/GenBank/DDBJ whole genome shotgun (WGS) entry which is preliminary data.</text>
</comment>
<proteinExistence type="predicted"/>